<accession>A0A1E7FNX4</accession>
<feature type="compositionally biased region" description="Polar residues" evidence="3">
    <location>
        <begin position="345"/>
        <end position="356"/>
    </location>
</feature>
<reference evidence="6 7" key="1">
    <citation type="submission" date="2016-09" db="EMBL/GenBank/DDBJ databases">
        <title>Extensive genetic diversity and differential bi-allelic expression allows diatom success in the polar Southern Ocean.</title>
        <authorList>
            <consortium name="DOE Joint Genome Institute"/>
            <person name="Mock T."/>
            <person name="Otillar R.P."/>
            <person name="Strauss J."/>
            <person name="Dupont C."/>
            <person name="Frickenhaus S."/>
            <person name="Maumus F."/>
            <person name="Mcmullan M."/>
            <person name="Sanges R."/>
            <person name="Schmutz J."/>
            <person name="Toseland A."/>
            <person name="Valas R."/>
            <person name="Veluchamy A."/>
            <person name="Ward B.J."/>
            <person name="Allen A."/>
            <person name="Barry K."/>
            <person name="Falciatore A."/>
            <person name="Ferrante M."/>
            <person name="Fortunato A.E."/>
            <person name="Gloeckner G."/>
            <person name="Gruber A."/>
            <person name="Hipkin R."/>
            <person name="Janech M."/>
            <person name="Kroth P."/>
            <person name="Leese F."/>
            <person name="Lindquist E."/>
            <person name="Lyon B.R."/>
            <person name="Martin J."/>
            <person name="Mayer C."/>
            <person name="Parker M."/>
            <person name="Quesneville H."/>
            <person name="Raymond J."/>
            <person name="Uhlig C."/>
            <person name="Valentin K.U."/>
            <person name="Worden A.Z."/>
            <person name="Armbrust E.V."/>
            <person name="Bowler C."/>
            <person name="Green B."/>
            <person name="Moulton V."/>
            <person name="Van Oosterhout C."/>
            <person name="Grigoriev I."/>
        </authorList>
    </citation>
    <scope>NUCLEOTIDE SEQUENCE [LARGE SCALE GENOMIC DNA]</scope>
    <source>
        <strain evidence="6 7">CCMP1102</strain>
    </source>
</reference>
<feature type="region of interest" description="Disordered" evidence="3">
    <location>
        <begin position="396"/>
        <end position="442"/>
    </location>
</feature>
<dbReference type="InParanoid" id="A0A1E7FNX4"/>
<dbReference type="InterPro" id="IPR036378">
    <property type="entry name" value="FAS1_dom_sf"/>
</dbReference>
<evidence type="ECO:0000313" key="7">
    <source>
        <dbReference type="Proteomes" id="UP000095751"/>
    </source>
</evidence>
<dbReference type="AlphaFoldDB" id="A0A1E7FNX4"/>
<dbReference type="InterPro" id="IPR006970">
    <property type="entry name" value="PT"/>
</dbReference>
<evidence type="ECO:0000256" key="3">
    <source>
        <dbReference type="SAM" id="MobiDB-lite"/>
    </source>
</evidence>
<dbReference type="SUPFAM" id="SSF82153">
    <property type="entry name" value="FAS1 domain"/>
    <property type="match status" value="1"/>
</dbReference>
<feature type="chain" id="PRO_5009193379" description="FAS1 domain-containing protein" evidence="4">
    <location>
        <begin position="30"/>
        <end position="442"/>
    </location>
</feature>
<dbReference type="Proteomes" id="UP000095751">
    <property type="component" value="Unassembled WGS sequence"/>
</dbReference>
<keyword evidence="1 4" id="KW-0732">Signal</keyword>
<gene>
    <name evidence="6" type="ORF">FRACYDRAFT_235550</name>
</gene>
<evidence type="ECO:0000256" key="2">
    <source>
        <dbReference type="ARBA" id="ARBA00022737"/>
    </source>
</evidence>
<proteinExistence type="predicted"/>
<keyword evidence="7" id="KW-1185">Reference proteome</keyword>
<keyword evidence="2" id="KW-0677">Repeat</keyword>
<evidence type="ECO:0000313" key="6">
    <source>
        <dbReference type="EMBL" id="OEU19493.1"/>
    </source>
</evidence>
<sequence>MLSIPSRQGFFAYLLILFLAFSSVDNITATTATIVAEATTTPTTTTEEKERKSISFGTKLSLTIDKVSSSSMEDEIVSNNDTDSSLDLDLDADNNYGNNVNFNETLATTRTISDVIENQNEQQFTTFEDIVCSSSMSDQFSMLCNLLKQTNDLGRSINGESDDTISSRLSVSSAIDIDWKINYNDPFTLFAPVNTAFDGQSLEILLPVGLSIADFLSTHIVNSAISPNELRRNCYANIPTRFAGETTTTLCTFDGRNTPIYQVGEGNLFSDRPQFIGTGIKINGYNGSQSGTGTSTGTSSQSGTGDSTGTGTSTGTNSQSVTEDPIDIEGALVEKSLEESLPSLQPSDGPSLQPSDGPSLRPSDGPSLQPSDGPSLRPIDSGAFTIDIEDALVKKSLEESSSSLQPSDGPSLRPSDGPSLQPSDGPSLRPPSGKRQPSLRTR</sequence>
<feature type="region of interest" description="Disordered" evidence="3">
    <location>
        <begin position="280"/>
        <end position="324"/>
    </location>
</feature>
<name>A0A1E7FNX4_9STRA</name>
<evidence type="ECO:0000256" key="1">
    <source>
        <dbReference type="ARBA" id="ARBA00022729"/>
    </source>
</evidence>
<dbReference type="KEGG" id="fcy:FRACYDRAFT_235550"/>
<dbReference type="Gene3D" id="2.30.180.10">
    <property type="entry name" value="FAS1 domain"/>
    <property type="match status" value="1"/>
</dbReference>
<protein>
    <recommendedName>
        <fullName evidence="5">FAS1 domain-containing protein</fullName>
    </recommendedName>
</protein>
<evidence type="ECO:0000256" key="4">
    <source>
        <dbReference type="SAM" id="SignalP"/>
    </source>
</evidence>
<dbReference type="EMBL" id="KV784355">
    <property type="protein sequence ID" value="OEU19493.1"/>
    <property type="molecule type" value="Genomic_DNA"/>
</dbReference>
<feature type="compositionally biased region" description="Low complexity" evidence="3">
    <location>
        <begin position="283"/>
        <end position="320"/>
    </location>
</feature>
<feature type="signal peptide" evidence="4">
    <location>
        <begin position="1"/>
        <end position="29"/>
    </location>
</feature>
<organism evidence="6 7">
    <name type="scientific">Fragilariopsis cylindrus CCMP1102</name>
    <dbReference type="NCBI Taxonomy" id="635003"/>
    <lineage>
        <taxon>Eukaryota</taxon>
        <taxon>Sar</taxon>
        <taxon>Stramenopiles</taxon>
        <taxon>Ochrophyta</taxon>
        <taxon>Bacillariophyta</taxon>
        <taxon>Bacillariophyceae</taxon>
        <taxon>Bacillariophycidae</taxon>
        <taxon>Bacillariales</taxon>
        <taxon>Bacillariaceae</taxon>
        <taxon>Fragilariopsis</taxon>
    </lineage>
</organism>
<dbReference type="InterPro" id="IPR000782">
    <property type="entry name" value="FAS1_domain"/>
</dbReference>
<feature type="region of interest" description="Disordered" evidence="3">
    <location>
        <begin position="341"/>
        <end position="382"/>
    </location>
</feature>
<dbReference type="Pfam" id="PF04886">
    <property type="entry name" value="PT"/>
    <property type="match status" value="1"/>
</dbReference>
<feature type="domain" description="FAS1" evidence="5">
    <location>
        <begin position="173"/>
        <end position="252"/>
    </location>
</feature>
<dbReference type="OrthoDB" id="49335at2759"/>
<evidence type="ECO:0000259" key="5">
    <source>
        <dbReference type="Pfam" id="PF02469"/>
    </source>
</evidence>
<dbReference type="Pfam" id="PF02469">
    <property type="entry name" value="Fasciclin"/>
    <property type="match status" value="1"/>
</dbReference>